<dbReference type="RefSeq" id="WP_166178661.1">
    <property type="nucleotide sequence ID" value="NZ_CP045119.1"/>
</dbReference>
<dbReference type="InterPro" id="IPR002938">
    <property type="entry name" value="FAD-bd"/>
</dbReference>
<dbReference type="InterPro" id="IPR050407">
    <property type="entry name" value="Geranylgeranyl_reductase"/>
</dbReference>
<dbReference type="GO" id="GO:0016628">
    <property type="term" value="F:oxidoreductase activity, acting on the CH-CH group of donors, NAD or NADP as acceptor"/>
    <property type="evidence" value="ECO:0007669"/>
    <property type="project" value="InterPro"/>
</dbReference>
<dbReference type="AlphaFoldDB" id="A0A6G8QDY7"/>
<dbReference type="SUPFAM" id="SSF51905">
    <property type="entry name" value="FAD/NAD(P)-binding domain"/>
    <property type="match status" value="1"/>
</dbReference>
<gene>
    <name evidence="2" type="ORF">GBA63_18775</name>
</gene>
<keyword evidence="3" id="KW-1185">Reference proteome</keyword>
<feature type="domain" description="FAD-binding" evidence="1">
    <location>
        <begin position="5"/>
        <end position="172"/>
    </location>
</feature>
<proteinExistence type="predicted"/>
<dbReference type="GO" id="GO:0071949">
    <property type="term" value="F:FAD binding"/>
    <property type="evidence" value="ECO:0007669"/>
    <property type="project" value="InterPro"/>
</dbReference>
<accession>A0A6G8QDY7</accession>
<evidence type="ECO:0000313" key="2">
    <source>
        <dbReference type="EMBL" id="QIN84457.1"/>
    </source>
</evidence>
<dbReference type="EMBL" id="CP045119">
    <property type="protein sequence ID" value="QIN84457.1"/>
    <property type="molecule type" value="Genomic_DNA"/>
</dbReference>
<dbReference type="PANTHER" id="PTHR42685:SF22">
    <property type="entry name" value="CONDITIONED MEDIUM FACTOR RECEPTOR 1"/>
    <property type="match status" value="1"/>
</dbReference>
<protein>
    <submittedName>
        <fullName evidence="2">Geranylgeranyl reductase family protein</fullName>
    </submittedName>
</protein>
<dbReference type="Pfam" id="PF01494">
    <property type="entry name" value="FAD_binding_3"/>
    <property type="match status" value="1"/>
</dbReference>
<dbReference type="Gene3D" id="3.50.50.60">
    <property type="entry name" value="FAD/NAD(P)-binding domain"/>
    <property type="match status" value="1"/>
</dbReference>
<dbReference type="InterPro" id="IPR036188">
    <property type="entry name" value="FAD/NAD-bd_sf"/>
</dbReference>
<dbReference type="NCBIfam" id="TIGR02032">
    <property type="entry name" value="GG-red-SF"/>
    <property type="match status" value="1"/>
</dbReference>
<reference evidence="2 3" key="1">
    <citation type="submission" date="2019-10" db="EMBL/GenBank/DDBJ databases">
        <title>Rubrobacter sp nov SCSIO 52090 isolated from a deep-sea sediment in the South China Sea.</title>
        <authorList>
            <person name="Chen R.W."/>
        </authorList>
    </citation>
    <scope>NUCLEOTIDE SEQUENCE [LARGE SCALE GENOMIC DNA]</scope>
    <source>
        <strain evidence="2 3">SCSIO 52909</strain>
    </source>
</reference>
<dbReference type="PRINTS" id="PR00420">
    <property type="entry name" value="RNGMNOXGNASE"/>
</dbReference>
<sequence length="410" mass="44574">MADRADLVVVGAGPAGSSTAYHAARSGLSVLLLDRQEFPRDKTCGDGLMPHAVSEISLMGLSDWLSDPRHGRFRGFALHTQTADFKEPVPPSIHGPRGYVVPRIETDAALLERARKAGARFRGGVHVTEVARSADGRVAGVEAESNDDTSRFEAPLVVVADGSGGGLVHERKAHQNAVARRQYFRNVSGPDKDHLHIFATKELNERGAGYGWIFYLGDGRANVGAGLTNEALSRSSYTLQQLFDRFLKKQPVAEWLADAKPDGPARSWSLKMGMWGARRVGQGLMLVGDAGSMIHPISGEGVGYAIQSGRLAAAFAHEAHAKSDFSARLLSGYEKGLRREWALRYFSGRALVKALPNLAVLEPIFKASEVDRELRRTLIESFTGDASVFKLLKHPKVFASLVRERARKAG</sequence>
<name>A0A6G8QDY7_9ACTN</name>
<dbReference type="Proteomes" id="UP000501452">
    <property type="component" value="Chromosome"/>
</dbReference>
<dbReference type="PANTHER" id="PTHR42685">
    <property type="entry name" value="GERANYLGERANYL DIPHOSPHATE REDUCTASE"/>
    <property type="match status" value="1"/>
</dbReference>
<dbReference type="KEGG" id="rub:GBA63_18775"/>
<evidence type="ECO:0000313" key="3">
    <source>
        <dbReference type="Proteomes" id="UP000501452"/>
    </source>
</evidence>
<dbReference type="InterPro" id="IPR011777">
    <property type="entry name" value="Geranylgeranyl_Rdtase_fam"/>
</dbReference>
<organism evidence="2 3">
    <name type="scientific">Rubrobacter tropicus</name>
    <dbReference type="NCBI Taxonomy" id="2653851"/>
    <lineage>
        <taxon>Bacteria</taxon>
        <taxon>Bacillati</taxon>
        <taxon>Actinomycetota</taxon>
        <taxon>Rubrobacteria</taxon>
        <taxon>Rubrobacterales</taxon>
        <taxon>Rubrobacteraceae</taxon>
        <taxon>Rubrobacter</taxon>
    </lineage>
</organism>
<evidence type="ECO:0000259" key="1">
    <source>
        <dbReference type="Pfam" id="PF01494"/>
    </source>
</evidence>